<proteinExistence type="predicted"/>
<gene>
    <name evidence="1" type="ORF">HD556DRAFT_1314319</name>
</gene>
<evidence type="ECO:0000313" key="2">
    <source>
        <dbReference type="Proteomes" id="UP000719766"/>
    </source>
</evidence>
<organism evidence="1 2">
    <name type="scientific">Suillus plorans</name>
    <dbReference type="NCBI Taxonomy" id="116603"/>
    <lineage>
        <taxon>Eukaryota</taxon>
        <taxon>Fungi</taxon>
        <taxon>Dikarya</taxon>
        <taxon>Basidiomycota</taxon>
        <taxon>Agaricomycotina</taxon>
        <taxon>Agaricomycetes</taxon>
        <taxon>Agaricomycetidae</taxon>
        <taxon>Boletales</taxon>
        <taxon>Suillineae</taxon>
        <taxon>Suillaceae</taxon>
        <taxon>Suillus</taxon>
    </lineage>
</organism>
<name>A0A9P7AC00_9AGAM</name>
<keyword evidence="2" id="KW-1185">Reference proteome</keyword>
<comment type="caution">
    <text evidence="1">The sequence shown here is derived from an EMBL/GenBank/DDBJ whole genome shotgun (WGS) entry which is preliminary data.</text>
</comment>
<evidence type="ECO:0000313" key="1">
    <source>
        <dbReference type="EMBL" id="KAG1785382.1"/>
    </source>
</evidence>
<dbReference type="Proteomes" id="UP000719766">
    <property type="component" value="Unassembled WGS sequence"/>
</dbReference>
<protein>
    <submittedName>
        <fullName evidence="1">Uncharacterized protein</fullName>
    </submittedName>
</protein>
<accession>A0A9P7AC00</accession>
<sequence>MFNRTFQFNDGLKTSDQELSKRTTRSTEAKIGPHFVVKTHAVNTNASRSVYNWEGGPAGDGVPSRKNIPYIMISSPENNEIDNTTSRIVDAITWERTFPNFVSLNGQITYFPVLAYQSTFMAYQNDRLAFCSRFPHYSKDSLRLLPLGIRKACTTQNDLEGPRPIVYGGTRSTIWTTFLVRQLQPGYAKVWRSKEIGSLGPTLIRSPFANGPTFLGFGLASRLLYS</sequence>
<dbReference type="GeneID" id="64594677"/>
<dbReference type="OrthoDB" id="10604898at2759"/>
<dbReference type="RefSeq" id="XP_041152865.1">
    <property type="nucleotide sequence ID" value="XM_041300913.1"/>
</dbReference>
<dbReference type="EMBL" id="JABBWE010000112">
    <property type="protein sequence ID" value="KAG1785382.1"/>
    <property type="molecule type" value="Genomic_DNA"/>
</dbReference>
<reference evidence="1" key="1">
    <citation type="journal article" date="2020" name="New Phytol.">
        <title>Comparative genomics reveals dynamic genome evolution in host specialist ectomycorrhizal fungi.</title>
        <authorList>
            <person name="Lofgren L.A."/>
            <person name="Nguyen N.H."/>
            <person name="Vilgalys R."/>
            <person name="Ruytinx J."/>
            <person name="Liao H.L."/>
            <person name="Branco S."/>
            <person name="Kuo A."/>
            <person name="LaButti K."/>
            <person name="Lipzen A."/>
            <person name="Andreopoulos W."/>
            <person name="Pangilinan J."/>
            <person name="Riley R."/>
            <person name="Hundley H."/>
            <person name="Na H."/>
            <person name="Barry K."/>
            <person name="Grigoriev I.V."/>
            <person name="Stajich J.E."/>
            <person name="Kennedy P.G."/>
        </authorList>
    </citation>
    <scope>NUCLEOTIDE SEQUENCE</scope>
    <source>
        <strain evidence="1">S12</strain>
    </source>
</reference>
<dbReference type="AlphaFoldDB" id="A0A9P7AC00"/>